<dbReference type="Proteomes" id="UP000319663">
    <property type="component" value="Unassembled WGS sequence"/>
</dbReference>
<dbReference type="FunFam" id="3.40.50.720:FF:000304">
    <property type="entry name" value="UDP-glucose 4,6-dehydratase"/>
    <property type="match status" value="1"/>
</dbReference>
<dbReference type="GO" id="GO:0009225">
    <property type="term" value="P:nucleotide-sugar metabolic process"/>
    <property type="evidence" value="ECO:0007669"/>
    <property type="project" value="UniProtKB-ARBA"/>
</dbReference>
<dbReference type="STRING" id="5098.A0A507R5Q0"/>
<dbReference type="InterPro" id="IPR016040">
    <property type="entry name" value="NAD(P)-bd_dom"/>
</dbReference>
<dbReference type="EMBL" id="VIFY01000014">
    <property type="protein sequence ID" value="TQB75901.1"/>
    <property type="molecule type" value="Genomic_DNA"/>
</dbReference>
<organism evidence="3 4">
    <name type="scientific">Monascus purpureus</name>
    <name type="common">Red mold</name>
    <name type="synonym">Monascus anka</name>
    <dbReference type="NCBI Taxonomy" id="5098"/>
    <lineage>
        <taxon>Eukaryota</taxon>
        <taxon>Fungi</taxon>
        <taxon>Dikarya</taxon>
        <taxon>Ascomycota</taxon>
        <taxon>Pezizomycotina</taxon>
        <taxon>Eurotiomycetes</taxon>
        <taxon>Eurotiomycetidae</taxon>
        <taxon>Eurotiales</taxon>
        <taxon>Aspergillaceae</taxon>
        <taxon>Monascus</taxon>
    </lineage>
</organism>
<dbReference type="Gene3D" id="3.40.50.720">
    <property type="entry name" value="NAD(P)-binding Rossmann-like Domain"/>
    <property type="match status" value="2"/>
</dbReference>
<feature type="region of interest" description="Disordered" evidence="1">
    <location>
        <begin position="1"/>
        <end position="32"/>
    </location>
</feature>
<dbReference type="InterPro" id="IPR036291">
    <property type="entry name" value="NAD(P)-bd_dom_sf"/>
</dbReference>
<proteinExistence type="predicted"/>
<accession>A0A507R5Q0</accession>
<evidence type="ECO:0000313" key="4">
    <source>
        <dbReference type="Proteomes" id="UP000319663"/>
    </source>
</evidence>
<gene>
    <name evidence="3" type="ORF">MPDQ_001502</name>
</gene>
<sequence>MARVIPRLRTSSPSSTASMSSSRSNSDITTPDEEAPSIIPLIGSSKFPPLPHVKSILITGGAGFIGSWVTRHLVHQYQDHYTVVCLDKMDPVASWNNILELFTYPNFRFIRGNILDRETVRSALESFQVDCVLHFAASSHVEHSFTDSFTFTENNVLGTHTLLDIVRAYGKVNRFIHVSTDEVYGETNGVPASEETTPLAPTNPYAASKAAAEILMLKGEKLTLQGDGTNARRFLHSADAADAFDAILHKGTVGEIYNVDSAYEVQNRQVAAHILDLFGHKDFDKHVSWIPDRPFNDHDYALDGQKLRDLGWTQRVDFSTGLATTVEWYKKNLTYWWDSFPDDQKHHRP</sequence>
<dbReference type="Pfam" id="PF16363">
    <property type="entry name" value="GDP_Man_Dehyd"/>
    <property type="match status" value="1"/>
</dbReference>
<dbReference type="PANTHER" id="PTHR43000">
    <property type="entry name" value="DTDP-D-GLUCOSE 4,6-DEHYDRATASE-RELATED"/>
    <property type="match status" value="1"/>
</dbReference>
<dbReference type="AlphaFoldDB" id="A0A507R5Q0"/>
<evidence type="ECO:0000313" key="3">
    <source>
        <dbReference type="EMBL" id="TQB75901.1"/>
    </source>
</evidence>
<comment type="caution">
    <text evidence="3">The sequence shown here is derived from an EMBL/GenBank/DDBJ whole genome shotgun (WGS) entry which is preliminary data.</text>
</comment>
<keyword evidence="4" id="KW-1185">Reference proteome</keyword>
<name>A0A507R5Q0_MONPU</name>
<protein>
    <recommendedName>
        <fullName evidence="2">NAD(P)-binding domain-containing protein</fullName>
    </recommendedName>
</protein>
<evidence type="ECO:0000256" key="1">
    <source>
        <dbReference type="SAM" id="MobiDB-lite"/>
    </source>
</evidence>
<feature type="domain" description="NAD(P)-binding" evidence="2">
    <location>
        <begin position="57"/>
        <end position="216"/>
    </location>
</feature>
<reference evidence="3 4" key="1">
    <citation type="submission" date="2019-06" db="EMBL/GenBank/DDBJ databases">
        <title>Wine fermentation using esterase from Monascus purpureus.</title>
        <authorList>
            <person name="Geng C."/>
            <person name="Zhang Y."/>
        </authorList>
    </citation>
    <scope>NUCLEOTIDE SEQUENCE [LARGE SCALE GENOMIC DNA]</scope>
    <source>
        <strain evidence="3">HQ1</strain>
    </source>
</reference>
<evidence type="ECO:0000259" key="2">
    <source>
        <dbReference type="Pfam" id="PF16363"/>
    </source>
</evidence>
<dbReference type="SUPFAM" id="SSF51735">
    <property type="entry name" value="NAD(P)-binding Rossmann-fold domains"/>
    <property type="match status" value="1"/>
</dbReference>
<feature type="compositionally biased region" description="Low complexity" evidence="1">
    <location>
        <begin position="10"/>
        <end position="29"/>
    </location>
</feature>